<organism evidence="2 3">
    <name type="scientific">Aquibacillus koreensis</name>
    <dbReference type="NCBI Taxonomy" id="279446"/>
    <lineage>
        <taxon>Bacteria</taxon>
        <taxon>Bacillati</taxon>
        <taxon>Bacillota</taxon>
        <taxon>Bacilli</taxon>
        <taxon>Bacillales</taxon>
        <taxon>Bacillaceae</taxon>
        <taxon>Aquibacillus</taxon>
    </lineage>
</organism>
<dbReference type="EMBL" id="JAMQJZ010000003">
    <property type="protein sequence ID" value="MDC3419936.1"/>
    <property type="molecule type" value="Genomic_DNA"/>
</dbReference>
<evidence type="ECO:0000313" key="2">
    <source>
        <dbReference type="EMBL" id="MDC3419936.1"/>
    </source>
</evidence>
<feature type="transmembrane region" description="Helical" evidence="1">
    <location>
        <begin position="73"/>
        <end position="96"/>
    </location>
</feature>
<feature type="transmembrane region" description="Helical" evidence="1">
    <location>
        <begin position="33"/>
        <end position="61"/>
    </location>
</feature>
<keyword evidence="1" id="KW-1133">Transmembrane helix</keyword>
<gene>
    <name evidence="2" type="ORF">NC661_06080</name>
</gene>
<sequence>MSFLHFLNVLQIHAKWEEIIQMRRQIRDMMLDYWLTSVVFTFNWWLLLITTISLFIIWMIVLDKKRIIEISAFGLLVGTTGFILDIVGITLVFWSYPNRLIPVMPPIVEIHHVHLPIFFMLIYQFCNSWKSFLIAMITTSFIFSFIFEPLTEYLGIYEVYSWKHIYSFPIYVLIGLLFRWLLIKVKRVEQGSTIK</sequence>
<dbReference type="AlphaFoldDB" id="A0A9X4AHG1"/>
<name>A0A9X4AHG1_9BACI</name>
<accession>A0A9X4AHG1</accession>
<proteinExistence type="predicted"/>
<keyword evidence="1" id="KW-0472">Membrane</keyword>
<feature type="transmembrane region" description="Helical" evidence="1">
    <location>
        <begin position="108"/>
        <end position="125"/>
    </location>
</feature>
<reference evidence="2" key="1">
    <citation type="submission" date="2022-06" db="EMBL/GenBank/DDBJ databases">
        <title>Aquibacillus sp. a new bacterium isolated from soil saline samples.</title>
        <authorList>
            <person name="Galisteo C."/>
            <person name="De La Haba R."/>
            <person name="Sanchez-Porro C."/>
            <person name="Ventosa A."/>
        </authorList>
    </citation>
    <scope>NUCLEOTIDE SEQUENCE</scope>
    <source>
        <strain evidence="2">JCM 12387</strain>
    </source>
</reference>
<feature type="transmembrane region" description="Helical" evidence="1">
    <location>
        <begin position="132"/>
        <end position="150"/>
    </location>
</feature>
<evidence type="ECO:0000313" key="3">
    <source>
        <dbReference type="Proteomes" id="UP001145072"/>
    </source>
</evidence>
<dbReference type="InterPro" id="IPR048147">
    <property type="entry name" value="CBO0543-like"/>
</dbReference>
<keyword evidence="3" id="KW-1185">Reference proteome</keyword>
<comment type="caution">
    <text evidence="2">The sequence shown here is derived from an EMBL/GenBank/DDBJ whole genome shotgun (WGS) entry which is preliminary data.</text>
</comment>
<evidence type="ECO:0000256" key="1">
    <source>
        <dbReference type="SAM" id="Phobius"/>
    </source>
</evidence>
<keyword evidence="1" id="KW-0812">Transmembrane</keyword>
<dbReference type="NCBIfam" id="NF041644">
    <property type="entry name" value="CBO0543_fam"/>
    <property type="match status" value="1"/>
</dbReference>
<feature type="transmembrane region" description="Helical" evidence="1">
    <location>
        <begin position="165"/>
        <end position="182"/>
    </location>
</feature>
<dbReference type="RefSeq" id="WP_259870607.1">
    <property type="nucleotide sequence ID" value="NZ_JAMQJZ010000003.1"/>
</dbReference>
<protein>
    <submittedName>
        <fullName evidence="2">Uncharacterized protein</fullName>
    </submittedName>
</protein>
<dbReference type="Proteomes" id="UP001145072">
    <property type="component" value="Unassembled WGS sequence"/>
</dbReference>